<dbReference type="NCBIfam" id="NF006020">
    <property type="entry name" value="PRK08162.1"/>
    <property type="match status" value="1"/>
</dbReference>
<dbReference type="InterPro" id="IPR025110">
    <property type="entry name" value="AMP-bd_C"/>
</dbReference>
<reference evidence="8" key="1">
    <citation type="journal article" date="2023" name="Plant Biotechnol. J.">
        <title>Chromosome-level wild Hevea brasiliensis genome provides new tools for genomic-assisted breeding and valuable loci to elevate rubber yield.</title>
        <authorList>
            <person name="Cheng H."/>
            <person name="Song X."/>
            <person name="Hu Y."/>
            <person name="Wu T."/>
            <person name="Yang Q."/>
            <person name="An Z."/>
            <person name="Feng S."/>
            <person name="Deng Z."/>
            <person name="Wu W."/>
            <person name="Zeng X."/>
            <person name="Tu M."/>
            <person name="Wang X."/>
            <person name="Huang H."/>
        </authorList>
    </citation>
    <scope>NUCLEOTIDE SEQUENCE</scope>
    <source>
        <strain evidence="8">MT/VB/25A 57/8</strain>
    </source>
</reference>
<dbReference type="Gene3D" id="3.40.50.12780">
    <property type="entry name" value="N-terminal domain of ligase-like"/>
    <property type="match status" value="1"/>
</dbReference>
<evidence type="ECO:0008006" key="10">
    <source>
        <dbReference type="Google" id="ProtNLM"/>
    </source>
</evidence>
<evidence type="ECO:0000256" key="3">
    <source>
        <dbReference type="ARBA" id="ARBA00022598"/>
    </source>
</evidence>
<keyword evidence="5" id="KW-0067">ATP-binding</keyword>
<evidence type="ECO:0000256" key="4">
    <source>
        <dbReference type="ARBA" id="ARBA00022741"/>
    </source>
</evidence>
<dbReference type="CDD" id="cd12118">
    <property type="entry name" value="ttLC_FACS_AEE21_like"/>
    <property type="match status" value="1"/>
</dbReference>
<organism evidence="8 9">
    <name type="scientific">Hevea brasiliensis</name>
    <name type="common">Para rubber tree</name>
    <name type="synonym">Siphonia brasiliensis</name>
    <dbReference type="NCBI Taxonomy" id="3981"/>
    <lineage>
        <taxon>Eukaryota</taxon>
        <taxon>Viridiplantae</taxon>
        <taxon>Streptophyta</taxon>
        <taxon>Embryophyta</taxon>
        <taxon>Tracheophyta</taxon>
        <taxon>Spermatophyta</taxon>
        <taxon>Magnoliopsida</taxon>
        <taxon>eudicotyledons</taxon>
        <taxon>Gunneridae</taxon>
        <taxon>Pentapetalae</taxon>
        <taxon>rosids</taxon>
        <taxon>fabids</taxon>
        <taxon>Malpighiales</taxon>
        <taxon>Euphorbiaceae</taxon>
        <taxon>Crotonoideae</taxon>
        <taxon>Micrandreae</taxon>
        <taxon>Hevea</taxon>
    </lineage>
</organism>
<evidence type="ECO:0000313" key="9">
    <source>
        <dbReference type="Proteomes" id="UP001174677"/>
    </source>
</evidence>
<keyword evidence="4" id="KW-0547">Nucleotide-binding</keyword>
<name>A0ABQ9KTI0_HEVBR</name>
<keyword evidence="3" id="KW-0436">Ligase</keyword>
<keyword evidence="9" id="KW-1185">Reference proteome</keyword>
<evidence type="ECO:0000256" key="5">
    <source>
        <dbReference type="ARBA" id="ARBA00022840"/>
    </source>
</evidence>
<evidence type="ECO:0000256" key="1">
    <source>
        <dbReference type="ARBA" id="ARBA00004514"/>
    </source>
</evidence>
<gene>
    <name evidence="8" type="ORF">P3X46_029375</name>
</gene>
<dbReference type="Gene3D" id="3.30.300.30">
    <property type="match status" value="1"/>
</dbReference>
<sequence length="560" mass="61395">MEHLKPSPANSSPLTPLGFLERAATVYGDCLSIIYNTTSYTWSHTHRRCLQLASCLSSLGIKPGQVVSVLAPNIPAMYELHFAVPMAGAILNSINTRLDARTVSILLRHSESKLLFVDYFSKSLVLEAISLFPGSVKPPVLVLITDDEVSEPLNASLAVDFIDTYEGLVGKGDPDFKWIRPKSEWDPIVLNYTSGTTSSPKGVVHCHRGCFVIAVDSLVDWSVPKQPVFLWTLPMFHANGWSYPWGMAAVGGINICVRKFDAPTIYRLIREHSVTHMCGAPVVLNMLSNSLADNQTKLENPVHILTAGAPPPASILSRTESLGFIVSHGYGLTETGGIVVSCAWKPQWNLFPATERARLKARQGVRTIGMTEVDVVDPESGVSVKRDGSSLGEIVLRGGCLMLGYFKDPVSTSKCVTEKGWFYTGDVGVMHPDGYLEIKDRSKDVIISGGENLSSVEVESVLYTNPMINEAAVVARPDEFWGETPCAFVSLKKNNGDASNQEAATEKYIIEYCRARLPHYMVPKTVVVKKELPKTSTGKIKKYELREMAKAMGSSRISRL</sequence>
<comment type="subcellular location">
    <subcellularLocation>
        <location evidence="1">Cytoplasm</location>
        <location evidence="1">Cytosol</location>
    </subcellularLocation>
</comment>
<dbReference type="Proteomes" id="UP001174677">
    <property type="component" value="Chromosome 16"/>
</dbReference>
<dbReference type="PROSITE" id="PS00455">
    <property type="entry name" value="AMP_BINDING"/>
    <property type="match status" value="1"/>
</dbReference>
<dbReference type="EMBL" id="JARPOI010000016">
    <property type="protein sequence ID" value="KAJ9147187.1"/>
    <property type="molecule type" value="Genomic_DNA"/>
</dbReference>
<dbReference type="InterPro" id="IPR045851">
    <property type="entry name" value="AMP-bd_C_sf"/>
</dbReference>
<accession>A0ABQ9KTI0</accession>
<dbReference type="InterPro" id="IPR042099">
    <property type="entry name" value="ANL_N_sf"/>
</dbReference>
<evidence type="ECO:0000259" key="7">
    <source>
        <dbReference type="Pfam" id="PF13193"/>
    </source>
</evidence>
<dbReference type="InterPro" id="IPR020845">
    <property type="entry name" value="AMP-binding_CS"/>
</dbReference>
<comment type="similarity">
    <text evidence="2">Belongs to the ATP-dependent AMP-binding enzyme family.</text>
</comment>
<feature type="domain" description="AMP-dependent synthetase/ligase" evidence="6">
    <location>
        <begin position="20"/>
        <end position="406"/>
    </location>
</feature>
<dbReference type="SUPFAM" id="SSF56801">
    <property type="entry name" value="Acetyl-CoA synthetase-like"/>
    <property type="match status" value="1"/>
</dbReference>
<dbReference type="PANTHER" id="PTHR43859:SF50">
    <property type="entry name" value="LONG-CHAIN ACYL-COA SYNTHETASE"/>
    <property type="match status" value="1"/>
</dbReference>
<dbReference type="Pfam" id="PF13193">
    <property type="entry name" value="AMP-binding_C"/>
    <property type="match status" value="1"/>
</dbReference>
<protein>
    <recommendedName>
        <fullName evidence="10">Acyl-activating enzyme 5, peroxisomal</fullName>
    </recommendedName>
</protein>
<feature type="domain" description="AMP-binding enzyme C-terminal" evidence="7">
    <location>
        <begin position="457"/>
        <end position="539"/>
    </location>
</feature>
<comment type="caution">
    <text evidence="8">The sequence shown here is derived from an EMBL/GenBank/DDBJ whole genome shotgun (WGS) entry which is preliminary data.</text>
</comment>
<dbReference type="Pfam" id="PF00501">
    <property type="entry name" value="AMP-binding"/>
    <property type="match status" value="1"/>
</dbReference>
<evidence type="ECO:0000313" key="8">
    <source>
        <dbReference type="EMBL" id="KAJ9147187.1"/>
    </source>
</evidence>
<dbReference type="InterPro" id="IPR000873">
    <property type="entry name" value="AMP-dep_synth/lig_dom"/>
</dbReference>
<proteinExistence type="inferred from homology"/>
<evidence type="ECO:0000259" key="6">
    <source>
        <dbReference type="Pfam" id="PF00501"/>
    </source>
</evidence>
<evidence type="ECO:0000256" key="2">
    <source>
        <dbReference type="ARBA" id="ARBA00006432"/>
    </source>
</evidence>
<dbReference type="PANTHER" id="PTHR43859">
    <property type="entry name" value="ACYL-ACTIVATING ENZYME"/>
    <property type="match status" value="1"/>
</dbReference>